<dbReference type="AlphaFoldDB" id="A0AAV9D4F0"/>
<sequence>MGEVKGFDVGEIDRYGLRPSVLNRKTFLLGGVRGGRPLPSGDFSGGGGGDHDAVRAEEDRAEEGRVGARAVVDGGAAAASIGDG</sequence>
<name>A0AAV9D4F0_ACOCL</name>
<reference evidence="1" key="2">
    <citation type="submission" date="2023-06" db="EMBL/GenBank/DDBJ databases">
        <authorList>
            <person name="Ma L."/>
            <person name="Liu K.-W."/>
            <person name="Li Z."/>
            <person name="Hsiao Y.-Y."/>
            <person name="Qi Y."/>
            <person name="Fu T."/>
            <person name="Tang G."/>
            <person name="Zhang D."/>
            <person name="Sun W.-H."/>
            <person name="Liu D.-K."/>
            <person name="Li Y."/>
            <person name="Chen G.-Z."/>
            <person name="Liu X.-D."/>
            <person name="Liao X.-Y."/>
            <person name="Jiang Y.-T."/>
            <person name="Yu X."/>
            <person name="Hao Y."/>
            <person name="Huang J."/>
            <person name="Zhao X.-W."/>
            <person name="Ke S."/>
            <person name="Chen Y.-Y."/>
            <person name="Wu W.-L."/>
            <person name="Hsu J.-L."/>
            <person name="Lin Y.-F."/>
            <person name="Huang M.-D."/>
            <person name="Li C.-Y."/>
            <person name="Huang L."/>
            <person name="Wang Z.-W."/>
            <person name="Zhao X."/>
            <person name="Zhong W.-Y."/>
            <person name="Peng D.-H."/>
            <person name="Ahmad S."/>
            <person name="Lan S."/>
            <person name="Zhang J.-S."/>
            <person name="Tsai W.-C."/>
            <person name="Van De Peer Y."/>
            <person name="Liu Z.-J."/>
        </authorList>
    </citation>
    <scope>NUCLEOTIDE SEQUENCE</scope>
    <source>
        <strain evidence="1">CP</strain>
        <tissue evidence="1">Leaves</tissue>
    </source>
</reference>
<keyword evidence="2" id="KW-1185">Reference proteome</keyword>
<comment type="caution">
    <text evidence="1">The sequence shown here is derived from an EMBL/GenBank/DDBJ whole genome shotgun (WGS) entry which is preliminary data.</text>
</comment>
<dbReference type="Proteomes" id="UP001180020">
    <property type="component" value="Unassembled WGS sequence"/>
</dbReference>
<evidence type="ECO:0000313" key="1">
    <source>
        <dbReference type="EMBL" id="KAK1295639.1"/>
    </source>
</evidence>
<proteinExistence type="predicted"/>
<evidence type="ECO:0000313" key="2">
    <source>
        <dbReference type="Proteomes" id="UP001180020"/>
    </source>
</evidence>
<dbReference type="EMBL" id="JAUJYO010000015">
    <property type="protein sequence ID" value="KAK1295639.1"/>
    <property type="molecule type" value="Genomic_DNA"/>
</dbReference>
<protein>
    <submittedName>
        <fullName evidence="1">Uncharacterized protein</fullName>
    </submittedName>
</protein>
<reference evidence="1" key="1">
    <citation type="journal article" date="2023" name="Nat. Commun.">
        <title>Diploid and tetraploid genomes of Acorus and the evolution of monocots.</title>
        <authorList>
            <person name="Ma L."/>
            <person name="Liu K.W."/>
            <person name="Li Z."/>
            <person name="Hsiao Y.Y."/>
            <person name="Qi Y."/>
            <person name="Fu T."/>
            <person name="Tang G.D."/>
            <person name="Zhang D."/>
            <person name="Sun W.H."/>
            <person name="Liu D.K."/>
            <person name="Li Y."/>
            <person name="Chen G.Z."/>
            <person name="Liu X.D."/>
            <person name="Liao X.Y."/>
            <person name="Jiang Y.T."/>
            <person name="Yu X."/>
            <person name="Hao Y."/>
            <person name="Huang J."/>
            <person name="Zhao X.W."/>
            <person name="Ke S."/>
            <person name="Chen Y.Y."/>
            <person name="Wu W.L."/>
            <person name="Hsu J.L."/>
            <person name="Lin Y.F."/>
            <person name="Huang M.D."/>
            <person name="Li C.Y."/>
            <person name="Huang L."/>
            <person name="Wang Z.W."/>
            <person name="Zhao X."/>
            <person name="Zhong W.Y."/>
            <person name="Peng D.H."/>
            <person name="Ahmad S."/>
            <person name="Lan S."/>
            <person name="Zhang J.S."/>
            <person name="Tsai W.C."/>
            <person name="Van de Peer Y."/>
            <person name="Liu Z.J."/>
        </authorList>
    </citation>
    <scope>NUCLEOTIDE SEQUENCE</scope>
    <source>
        <strain evidence="1">CP</strain>
    </source>
</reference>
<gene>
    <name evidence="1" type="ORF">QJS10_CPB15g01942</name>
</gene>
<accession>A0AAV9D4F0</accession>
<organism evidence="1 2">
    <name type="scientific">Acorus calamus</name>
    <name type="common">Sweet flag</name>
    <dbReference type="NCBI Taxonomy" id="4465"/>
    <lineage>
        <taxon>Eukaryota</taxon>
        <taxon>Viridiplantae</taxon>
        <taxon>Streptophyta</taxon>
        <taxon>Embryophyta</taxon>
        <taxon>Tracheophyta</taxon>
        <taxon>Spermatophyta</taxon>
        <taxon>Magnoliopsida</taxon>
        <taxon>Liliopsida</taxon>
        <taxon>Acoraceae</taxon>
        <taxon>Acorus</taxon>
    </lineage>
</organism>